<dbReference type="InterPro" id="IPR015947">
    <property type="entry name" value="PUA-like_sf"/>
</dbReference>
<dbReference type="STRING" id="579138.Zymop_0346"/>
<gene>
    <name evidence="2" type="ordered locus">Zymop_0346</name>
</gene>
<dbReference type="InterPro" id="IPR007374">
    <property type="entry name" value="ASCH_domain"/>
</dbReference>
<name>F8EUW1_ZYMMT</name>
<evidence type="ECO:0000259" key="1">
    <source>
        <dbReference type="Pfam" id="PF04266"/>
    </source>
</evidence>
<dbReference type="EMBL" id="CP002865">
    <property type="protein sequence ID" value="AEI37249.1"/>
    <property type="molecule type" value="Genomic_DNA"/>
</dbReference>
<dbReference type="eggNOG" id="COG4933">
    <property type="taxonomic scope" value="Bacteria"/>
</dbReference>
<organism evidence="2 3">
    <name type="scientific">Zymomonas mobilis subsp. pomaceae (strain ATCC 29192 / DSM 22645 / JCM 10191 / CCUG 17912 / NBRC 13757 / NCIMB 11200 / NRRL B-4491 / Barker I)</name>
    <dbReference type="NCBI Taxonomy" id="579138"/>
    <lineage>
        <taxon>Bacteria</taxon>
        <taxon>Pseudomonadati</taxon>
        <taxon>Pseudomonadota</taxon>
        <taxon>Alphaproteobacteria</taxon>
        <taxon>Sphingomonadales</taxon>
        <taxon>Zymomonadaceae</taxon>
        <taxon>Zymomonas</taxon>
    </lineage>
</organism>
<dbReference type="RefSeq" id="WP_013933648.1">
    <property type="nucleotide sequence ID" value="NC_015709.1"/>
</dbReference>
<dbReference type="Proteomes" id="UP000000491">
    <property type="component" value="Chromosome"/>
</dbReference>
<feature type="domain" description="ASCH" evidence="1">
    <location>
        <begin position="13"/>
        <end position="93"/>
    </location>
</feature>
<dbReference type="KEGG" id="zmp:Zymop_0346"/>
<reference evidence="2 3" key="1">
    <citation type="journal article" date="2011" name="J. Bacteriol.">
        <title>Genome sequence of the ethanol-producing Zymomonas mobilis subsp. pomaceae lectotype strain ATCC 29192.</title>
        <authorList>
            <person name="Kouvelis V.N."/>
            <person name="Davenport K.W."/>
            <person name="Brettin T.S."/>
            <person name="Bruce D."/>
            <person name="Detter C."/>
            <person name="Han C.S."/>
            <person name="Nolan M."/>
            <person name="Tapia R."/>
            <person name="Damoulaki A."/>
            <person name="Kyrpides N.C."/>
            <person name="Typas M.A."/>
            <person name="Pappas K.M."/>
        </authorList>
    </citation>
    <scope>NUCLEOTIDE SEQUENCE [LARGE SCALE GENOMIC DNA]</scope>
    <source>
        <strain evidence="3">ATCC 29192 / DSM 22645 / JCM 10191 / CCUG 17912 / NBRC 13757 / NCIMB 11200 / NRRL B-4491 / Barker I</strain>
    </source>
</reference>
<proteinExistence type="predicted"/>
<accession>F8EUW1</accession>
<sequence>MTDKIDRSEAVISLWPEFAEAIVTGKKTVEFRRRIALPVETGRLWIYSTKPVQAILGYARIRQIVTGTPHDLWSHYGEQAFLTEKQYKAYFENSDKATAFLLYDNQTISPISLTELRNIRPRFYPPQSLTWLSPEETSRLEAMGDH</sequence>
<dbReference type="PATRIC" id="fig|579138.3.peg.363"/>
<dbReference type="SUPFAM" id="SSF88697">
    <property type="entry name" value="PUA domain-like"/>
    <property type="match status" value="1"/>
</dbReference>
<dbReference type="HOGENOM" id="CLU_135561_0_0_5"/>
<dbReference type="AlphaFoldDB" id="F8EUW1"/>
<dbReference type="Pfam" id="PF04266">
    <property type="entry name" value="ASCH"/>
    <property type="match status" value="1"/>
</dbReference>
<protein>
    <recommendedName>
        <fullName evidence="1">ASCH domain-containing protein</fullName>
    </recommendedName>
</protein>
<evidence type="ECO:0000313" key="3">
    <source>
        <dbReference type="Proteomes" id="UP000000491"/>
    </source>
</evidence>
<dbReference type="Gene3D" id="2.30.130.30">
    <property type="entry name" value="Hypothetical protein"/>
    <property type="match status" value="1"/>
</dbReference>
<evidence type="ECO:0000313" key="2">
    <source>
        <dbReference type="EMBL" id="AEI37249.1"/>
    </source>
</evidence>